<evidence type="ECO:0000313" key="6">
    <source>
        <dbReference type="WBParaSite" id="BXY_0260300.1"/>
    </source>
</evidence>
<sequence>MSTIGLGDLANETLETIFQYIPAEDVCTNIRNTSRKLRNLSYSPGFWHKYLKFEFQYSPIQRRTLDADPMTRALAIEREKNRWMNNNGLTKYKFGVKNIGTIDALRLHKTKSGQRLAVTGSRDRKVVLWDIKKVAEREDQEEWCIDSGEVQGGWVYGLEVSDDDKTVYSCGFDYCLRQHELTESGLRETASMNYGQILFRTVLDNNLLYISTLKQGVHMVDPRVGLSPVRTCKDKIGSLILSIMAHDPLRNDLFVAHGQGKSTPIAQIDKREFRVLTTFRLREGEACSSLDVNQDHLLISLKNGDVSYFNPKTIKTDFTWKVENSYEVINNITTRCSNGVVFYSTAYELSAYMPGRKPQLYAKIPCKDMIINTEYLDGDLVAITGDGKVQFWPKEFANSTENQRALRSIKVEDHV</sequence>
<name>A0A1I7RPG2_BURXY</name>
<dbReference type="Proteomes" id="UP000659654">
    <property type="component" value="Unassembled WGS sequence"/>
</dbReference>
<dbReference type="Gene3D" id="2.130.10.10">
    <property type="entry name" value="YVTN repeat-like/Quinoprotein amine dehydrogenase"/>
    <property type="match status" value="1"/>
</dbReference>
<feature type="domain" description="F-box" evidence="1">
    <location>
        <begin position="3"/>
        <end position="50"/>
    </location>
</feature>
<evidence type="ECO:0000313" key="2">
    <source>
        <dbReference type="EMBL" id="CAD5214901.1"/>
    </source>
</evidence>
<dbReference type="eggNOG" id="KOG0274">
    <property type="taxonomic scope" value="Eukaryota"/>
</dbReference>
<keyword evidence="5" id="KW-1185">Reference proteome</keyword>
<evidence type="ECO:0000313" key="4">
    <source>
        <dbReference type="Proteomes" id="UP000095284"/>
    </source>
</evidence>
<dbReference type="CDD" id="cd09917">
    <property type="entry name" value="F-box_SF"/>
    <property type="match status" value="1"/>
</dbReference>
<dbReference type="SUPFAM" id="SSF81383">
    <property type="entry name" value="F-box domain"/>
    <property type="match status" value="1"/>
</dbReference>
<dbReference type="EMBL" id="CAJFDI010000002">
    <property type="protein sequence ID" value="CAD5214901.1"/>
    <property type="molecule type" value="Genomic_DNA"/>
</dbReference>
<evidence type="ECO:0000259" key="1">
    <source>
        <dbReference type="PROSITE" id="PS50181"/>
    </source>
</evidence>
<dbReference type="InterPro" id="IPR015943">
    <property type="entry name" value="WD40/YVTN_repeat-like_dom_sf"/>
</dbReference>
<evidence type="ECO:0000313" key="3">
    <source>
        <dbReference type="EMBL" id="CAG9095971.1"/>
    </source>
</evidence>
<dbReference type="Proteomes" id="UP000582659">
    <property type="component" value="Unassembled WGS sequence"/>
</dbReference>
<accession>A0A1I7RPG2</accession>
<dbReference type="InterPro" id="IPR001810">
    <property type="entry name" value="F-box_dom"/>
</dbReference>
<reference evidence="3" key="2">
    <citation type="submission" date="2020-08" db="EMBL/GenBank/DDBJ databases">
        <authorList>
            <person name="Kikuchi T."/>
        </authorList>
    </citation>
    <scope>NUCLEOTIDE SEQUENCE</scope>
    <source>
        <strain evidence="2">Ka4C1</strain>
    </source>
</reference>
<dbReference type="SUPFAM" id="SSF50978">
    <property type="entry name" value="WD40 repeat-like"/>
    <property type="match status" value="1"/>
</dbReference>
<proteinExistence type="predicted"/>
<dbReference type="SMR" id="A0A1I7RPG2"/>
<evidence type="ECO:0000313" key="5">
    <source>
        <dbReference type="Proteomes" id="UP000659654"/>
    </source>
</evidence>
<reference evidence="6" key="1">
    <citation type="submission" date="2016-11" db="UniProtKB">
        <authorList>
            <consortium name="WormBaseParasite"/>
        </authorList>
    </citation>
    <scope>IDENTIFICATION</scope>
</reference>
<dbReference type="eggNOG" id="KOG1555">
    <property type="taxonomic scope" value="Eukaryota"/>
</dbReference>
<dbReference type="AlphaFoldDB" id="A0A1I7RPG2"/>
<dbReference type="EMBL" id="CAJFCV020000002">
    <property type="protein sequence ID" value="CAG9095971.1"/>
    <property type="molecule type" value="Genomic_DNA"/>
</dbReference>
<dbReference type="InterPro" id="IPR036047">
    <property type="entry name" value="F-box-like_dom_sf"/>
</dbReference>
<protein>
    <submittedName>
        <fullName evidence="2">(pine wood nematode) hypothetical protein</fullName>
    </submittedName>
    <submittedName>
        <fullName evidence="6">F-box domain-containing protein</fullName>
    </submittedName>
</protein>
<organism evidence="4 6">
    <name type="scientific">Bursaphelenchus xylophilus</name>
    <name type="common">Pinewood nematode worm</name>
    <name type="synonym">Aphelenchoides xylophilus</name>
    <dbReference type="NCBI Taxonomy" id="6326"/>
    <lineage>
        <taxon>Eukaryota</taxon>
        <taxon>Metazoa</taxon>
        <taxon>Ecdysozoa</taxon>
        <taxon>Nematoda</taxon>
        <taxon>Chromadorea</taxon>
        <taxon>Rhabditida</taxon>
        <taxon>Tylenchina</taxon>
        <taxon>Tylenchomorpha</taxon>
        <taxon>Aphelenchoidea</taxon>
        <taxon>Aphelenchoididae</taxon>
        <taxon>Bursaphelenchus</taxon>
    </lineage>
</organism>
<dbReference type="PROSITE" id="PS50181">
    <property type="entry name" value="FBOX"/>
    <property type="match status" value="1"/>
</dbReference>
<dbReference type="OrthoDB" id="2305498at2759"/>
<dbReference type="WBParaSite" id="BXY_0260300.1">
    <property type="protein sequence ID" value="BXY_0260300.1"/>
    <property type="gene ID" value="BXY_0260300"/>
</dbReference>
<dbReference type="InterPro" id="IPR036322">
    <property type="entry name" value="WD40_repeat_dom_sf"/>
</dbReference>
<dbReference type="Proteomes" id="UP000095284">
    <property type="component" value="Unplaced"/>
</dbReference>
<gene>
    <name evidence="2" type="ORF">BXYJ_LOCUS3761</name>
</gene>